<dbReference type="Proteomes" id="UP001518140">
    <property type="component" value="Unassembled WGS sequence"/>
</dbReference>
<gene>
    <name evidence="2" type="ORF">G6048_32995</name>
</gene>
<feature type="compositionally biased region" description="Basic and acidic residues" evidence="1">
    <location>
        <begin position="10"/>
        <end position="22"/>
    </location>
</feature>
<evidence type="ECO:0000313" key="3">
    <source>
        <dbReference type="Proteomes" id="UP001518140"/>
    </source>
</evidence>
<protein>
    <submittedName>
        <fullName evidence="2">Uncharacterized protein</fullName>
    </submittedName>
</protein>
<comment type="caution">
    <text evidence="2">The sequence shown here is derived from an EMBL/GenBank/DDBJ whole genome shotgun (WGS) entry which is preliminary data.</text>
</comment>
<accession>A0ABX0DXS2</accession>
<organism evidence="2 3">
    <name type="scientific">Streptomyces ureilyticus</name>
    <dbReference type="NCBI Taxonomy" id="1775131"/>
    <lineage>
        <taxon>Bacteria</taxon>
        <taxon>Bacillati</taxon>
        <taxon>Actinomycetota</taxon>
        <taxon>Actinomycetes</taxon>
        <taxon>Kitasatosporales</taxon>
        <taxon>Streptomycetaceae</taxon>
        <taxon>Streptomyces</taxon>
    </lineage>
</organism>
<name>A0ABX0DXS2_9ACTN</name>
<evidence type="ECO:0000256" key="1">
    <source>
        <dbReference type="SAM" id="MobiDB-lite"/>
    </source>
</evidence>
<dbReference type="EMBL" id="JAAKZX010000142">
    <property type="protein sequence ID" value="NGO46738.1"/>
    <property type="molecule type" value="Genomic_DNA"/>
</dbReference>
<feature type="region of interest" description="Disordered" evidence="1">
    <location>
        <begin position="1"/>
        <end position="22"/>
    </location>
</feature>
<reference evidence="2 3" key="1">
    <citation type="submission" date="2020-02" db="EMBL/GenBank/DDBJ databases">
        <title>Whole-genome analyses of novel actinobacteria.</title>
        <authorList>
            <person name="Sahin N."/>
            <person name="Tokatli A."/>
        </authorList>
    </citation>
    <scope>NUCLEOTIDE SEQUENCE [LARGE SCALE GENOMIC DNA]</scope>
    <source>
        <strain evidence="2 3">YC419</strain>
    </source>
</reference>
<sequence length="58" mass="6106">MLFHGAQSQDSHDGADAPPHDKTLVLLRQPGNHPEAVLACGACRQDESSEVQGPPCAD</sequence>
<proteinExistence type="predicted"/>
<evidence type="ECO:0000313" key="2">
    <source>
        <dbReference type="EMBL" id="NGO46738.1"/>
    </source>
</evidence>
<keyword evidence="3" id="KW-1185">Reference proteome</keyword>
<dbReference type="RefSeq" id="WP_165343267.1">
    <property type="nucleotide sequence ID" value="NZ_JAAKZX010000142.1"/>
</dbReference>